<dbReference type="Gene3D" id="1.10.287.110">
    <property type="entry name" value="DnaJ domain"/>
    <property type="match status" value="1"/>
</dbReference>
<dbReference type="InterPro" id="IPR002939">
    <property type="entry name" value="DnaJ_C"/>
</dbReference>
<evidence type="ECO:0000256" key="5">
    <source>
        <dbReference type="ARBA" id="ARBA00022771"/>
    </source>
</evidence>
<evidence type="ECO:0000256" key="7">
    <source>
        <dbReference type="ARBA" id="ARBA00023016"/>
    </source>
</evidence>
<feature type="binding site" evidence="11">
    <location>
        <position position="193"/>
    </location>
    <ligand>
        <name>Zn(2+)</name>
        <dbReference type="ChEBI" id="CHEBI:29105"/>
        <label>2</label>
    </ligand>
</feature>
<dbReference type="GO" id="GO:0031072">
    <property type="term" value="F:heat shock protein binding"/>
    <property type="evidence" value="ECO:0007669"/>
    <property type="project" value="InterPro"/>
</dbReference>
<dbReference type="InterPro" id="IPR001305">
    <property type="entry name" value="HSP_DnaJ_Cys-rich_dom"/>
</dbReference>
<dbReference type="CDD" id="cd06257">
    <property type="entry name" value="DnaJ"/>
    <property type="match status" value="1"/>
</dbReference>
<evidence type="ECO:0000256" key="2">
    <source>
        <dbReference type="ARBA" id="ARBA00022705"/>
    </source>
</evidence>
<dbReference type="GO" id="GO:0006260">
    <property type="term" value="P:DNA replication"/>
    <property type="evidence" value="ECO:0007669"/>
    <property type="project" value="UniProtKB-KW"/>
</dbReference>
<evidence type="ECO:0000256" key="6">
    <source>
        <dbReference type="ARBA" id="ARBA00022833"/>
    </source>
</evidence>
<dbReference type="NCBIfam" id="NF008035">
    <property type="entry name" value="PRK10767.1"/>
    <property type="match status" value="1"/>
</dbReference>
<dbReference type="PROSITE" id="PS51188">
    <property type="entry name" value="ZF_CR"/>
    <property type="match status" value="1"/>
</dbReference>
<evidence type="ECO:0000313" key="15">
    <source>
        <dbReference type="EMBL" id="KEI44195.1"/>
    </source>
</evidence>
<keyword evidence="6 11" id="KW-0862">Zinc</keyword>
<reference evidence="15 16" key="1">
    <citation type="submission" date="2014-06" db="EMBL/GenBank/DDBJ databases">
        <title>Saccharopolyspora rectivirgula DSM-43113 Genome sequencing.</title>
        <authorList>
            <person name="Barrera C."/>
            <person name="Millon L."/>
            <person name="Rognon B."/>
            <person name="Zaugg C."/>
            <person name="Monod M."/>
        </authorList>
    </citation>
    <scope>NUCLEOTIDE SEQUENCE [LARGE SCALE GENOMIC DNA]</scope>
    <source>
        <strain evidence="15 16">DSM 43113</strain>
    </source>
</reference>
<comment type="subcellular location">
    <subcellularLocation>
        <location evidence="11">Cytoplasm</location>
    </subcellularLocation>
</comment>
<dbReference type="Pfam" id="PF01556">
    <property type="entry name" value="DnaJ_C"/>
    <property type="match status" value="1"/>
</dbReference>
<dbReference type="eggNOG" id="COG0484">
    <property type="taxonomic scope" value="Bacteria"/>
</dbReference>
<gene>
    <name evidence="11" type="primary">dnaJ</name>
    <name evidence="15" type="ORF">GU90_12055</name>
</gene>
<feature type="repeat" description="CXXCXGXG motif" evidence="11">
    <location>
        <begin position="147"/>
        <end position="154"/>
    </location>
</feature>
<dbReference type="PANTHER" id="PTHR43096">
    <property type="entry name" value="DNAJ HOMOLOG 1, MITOCHONDRIAL-RELATED"/>
    <property type="match status" value="1"/>
</dbReference>
<comment type="cofactor">
    <cofactor evidence="11">
        <name>Zn(2+)</name>
        <dbReference type="ChEBI" id="CHEBI:29105"/>
    </cofactor>
    <text evidence="11">Binds 2 Zn(2+) ions per monomer.</text>
</comment>
<dbReference type="SUPFAM" id="SSF46565">
    <property type="entry name" value="Chaperone J-domain"/>
    <property type="match status" value="1"/>
</dbReference>
<evidence type="ECO:0000256" key="4">
    <source>
        <dbReference type="ARBA" id="ARBA00022737"/>
    </source>
</evidence>
<dbReference type="SUPFAM" id="SSF49493">
    <property type="entry name" value="HSP40/DnaJ peptide-binding domain"/>
    <property type="match status" value="2"/>
</dbReference>
<dbReference type="InterPro" id="IPR036869">
    <property type="entry name" value="J_dom_sf"/>
</dbReference>
<dbReference type="AlphaFoldDB" id="A0A073AXT2"/>
<comment type="similarity">
    <text evidence="9 11">Belongs to the DnaJ family.</text>
</comment>
<name>A0A073AXT2_9PSEU</name>
<keyword evidence="3 11" id="KW-0479">Metal-binding</keyword>
<dbReference type="CDD" id="cd10719">
    <property type="entry name" value="DnaJ_zf"/>
    <property type="match status" value="1"/>
</dbReference>
<dbReference type="InterPro" id="IPR008971">
    <property type="entry name" value="HSP40/DnaJ_pept-bd"/>
</dbReference>
<dbReference type="GO" id="GO:0008270">
    <property type="term" value="F:zinc ion binding"/>
    <property type="evidence" value="ECO:0007669"/>
    <property type="project" value="UniProtKB-UniRule"/>
</dbReference>
<feature type="binding site" evidence="11">
    <location>
        <position position="164"/>
    </location>
    <ligand>
        <name>Zn(2+)</name>
        <dbReference type="ChEBI" id="CHEBI:29105"/>
        <label>2</label>
    </ligand>
</feature>
<dbReference type="Proteomes" id="UP000031419">
    <property type="component" value="Unassembled WGS sequence"/>
</dbReference>
<dbReference type="CDD" id="cd10747">
    <property type="entry name" value="DnaJ_C"/>
    <property type="match status" value="1"/>
</dbReference>
<keyword evidence="5 11" id="KW-0863">Zinc-finger</keyword>
<dbReference type="OrthoDB" id="9779889at2"/>
<evidence type="ECO:0000259" key="13">
    <source>
        <dbReference type="PROSITE" id="PS50076"/>
    </source>
</evidence>
<dbReference type="FunFam" id="2.10.230.10:FF:000002">
    <property type="entry name" value="Molecular chaperone DnaJ"/>
    <property type="match status" value="1"/>
</dbReference>
<dbReference type="PRINTS" id="PR00625">
    <property type="entry name" value="JDOMAIN"/>
</dbReference>
<dbReference type="GO" id="GO:0005524">
    <property type="term" value="F:ATP binding"/>
    <property type="evidence" value="ECO:0007669"/>
    <property type="project" value="InterPro"/>
</dbReference>
<feature type="binding site" evidence="11">
    <location>
        <position position="150"/>
    </location>
    <ligand>
        <name>Zn(2+)</name>
        <dbReference type="ChEBI" id="CHEBI:29105"/>
        <label>1</label>
    </ligand>
</feature>
<dbReference type="GO" id="GO:0042026">
    <property type="term" value="P:protein refolding"/>
    <property type="evidence" value="ECO:0007669"/>
    <property type="project" value="TreeGrafter"/>
</dbReference>
<keyword evidence="7 11" id="KW-0346">Stress response</keyword>
<dbReference type="RefSeq" id="WP_029720115.1">
    <property type="nucleotide sequence ID" value="NZ_JAJUIW010000025.1"/>
</dbReference>
<proteinExistence type="inferred from homology"/>
<dbReference type="Gene3D" id="2.60.260.20">
    <property type="entry name" value="Urease metallochaperone UreE, N-terminal domain"/>
    <property type="match status" value="2"/>
</dbReference>
<dbReference type="PANTHER" id="PTHR43096:SF48">
    <property type="entry name" value="CHAPERONE PROTEIN DNAJ"/>
    <property type="match status" value="1"/>
</dbReference>
<dbReference type="NCBIfam" id="NF010871">
    <property type="entry name" value="PRK14278.1"/>
    <property type="match status" value="1"/>
</dbReference>
<feature type="binding site" evidence="11">
    <location>
        <position position="204"/>
    </location>
    <ligand>
        <name>Zn(2+)</name>
        <dbReference type="ChEBI" id="CHEBI:29105"/>
        <label>1</label>
    </ligand>
</feature>
<protein>
    <recommendedName>
        <fullName evidence="10 11">Chaperone protein DnaJ</fullName>
    </recommendedName>
</protein>
<dbReference type="PROSITE" id="PS50076">
    <property type="entry name" value="DNAJ_2"/>
    <property type="match status" value="1"/>
</dbReference>
<feature type="binding site" evidence="11">
    <location>
        <position position="147"/>
    </location>
    <ligand>
        <name>Zn(2+)</name>
        <dbReference type="ChEBI" id="CHEBI:29105"/>
        <label>1</label>
    </ligand>
</feature>
<comment type="domain">
    <text evidence="11">The J domain is necessary and sufficient to stimulate DnaK ATPase activity. Zinc center 1 plays an important role in the autonomous, DnaK-independent chaperone activity of DnaJ. Zinc center 2 is essential for interaction with DnaK and for DnaJ activity.</text>
</comment>
<dbReference type="GO" id="GO:0005737">
    <property type="term" value="C:cytoplasm"/>
    <property type="evidence" value="ECO:0007669"/>
    <property type="project" value="UniProtKB-SubCell"/>
</dbReference>
<organism evidence="15 16">
    <name type="scientific">Saccharopolyspora rectivirgula</name>
    <dbReference type="NCBI Taxonomy" id="28042"/>
    <lineage>
        <taxon>Bacteria</taxon>
        <taxon>Bacillati</taxon>
        <taxon>Actinomycetota</taxon>
        <taxon>Actinomycetes</taxon>
        <taxon>Pseudonocardiales</taxon>
        <taxon>Pseudonocardiaceae</taxon>
        <taxon>Saccharopolyspora</taxon>
    </lineage>
</organism>
<feature type="domain" description="CR-type" evidence="14">
    <location>
        <begin position="134"/>
        <end position="216"/>
    </location>
</feature>
<accession>A0A073AXT2</accession>
<dbReference type="GO" id="GO:0009408">
    <property type="term" value="P:response to heat"/>
    <property type="evidence" value="ECO:0007669"/>
    <property type="project" value="InterPro"/>
</dbReference>
<feature type="binding site" evidence="11">
    <location>
        <position position="190"/>
    </location>
    <ligand>
        <name>Zn(2+)</name>
        <dbReference type="ChEBI" id="CHEBI:29105"/>
        <label>2</label>
    </ligand>
</feature>
<dbReference type="Pfam" id="PF00684">
    <property type="entry name" value="DnaJ_CXXCXGXG"/>
    <property type="match status" value="1"/>
</dbReference>
<sequence>MARDYYAILGVSKDATPEQIKRAYRKLARKLHPDVNPDEDAQERFREVTTAYEVLSDPKKRQIVDLGGDPLDNSGGAGAGMGDPFAGFGGLSDIMDAFFGGGAGSAGRGPRSRVQPGSDALLRLELTLEECASGVNREITVDTAVVCDSCGGGGCSPGTAPTTCDTCGGRGEVQSVQRSFLGQVMTSRPCPVCHGYGEVITDPCQQCGGDGRVRARRTITVKIPAGVGDGMRVRLAGEGEVGPGGGPPGDLFVEVHEQPHERFVRDGADLHCNVDIPMTAAALGTVLELELLDGSREEVQVEPGTQPGTEFVLSGRGLPKLRSNGRVSGHGDLHVHLNVVVPTKLDDQQAELLRQLAALRGEEQPEPTMSANSNGHRQGLFARFRSFGNR</sequence>
<feature type="repeat" description="CXXCXGXG motif" evidence="11">
    <location>
        <begin position="164"/>
        <end position="171"/>
    </location>
</feature>
<keyword evidence="8 11" id="KW-0143">Chaperone</keyword>
<evidence type="ECO:0000256" key="9">
    <source>
        <dbReference type="ARBA" id="ARBA00061004"/>
    </source>
</evidence>
<comment type="function">
    <text evidence="11">Participates actively in the response to hyperosmotic and heat shock by preventing the aggregation of stress-denatured proteins and by disaggregating proteins, also in an autonomous, DnaK-independent fashion. Unfolded proteins bind initially to DnaJ; upon interaction with the DnaJ-bound protein, DnaK hydrolyzes its bound ATP, resulting in the formation of a stable complex. GrpE releases ADP from DnaK; ATP binding to DnaK triggers the release of the substrate protein, thus completing the reaction cycle. Several rounds of ATP-dependent interactions between DnaJ, DnaK and GrpE are required for fully efficient folding. Also involved, together with DnaK and GrpE, in the DNA replication of plasmids through activation of initiation proteins.</text>
</comment>
<keyword evidence="16" id="KW-1185">Reference proteome</keyword>
<dbReference type="Gene3D" id="2.10.230.10">
    <property type="entry name" value="Heat shock protein DnaJ, cysteine-rich domain"/>
    <property type="match status" value="1"/>
</dbReference>
<dbReference type="EMBL" id="JNVU01000029">
    <property type="protein sequence ID" value="KEI44195.1"/>
    <property type="molecule type" value="Genomic_DNA"/>
</dbReference>
<keyword evidence="4 11" id="KW-0677">Repeat</keyword>
<dbReference type="HAMAP" id="MF_01152">
    <property type="entry name" value="DnaJ"/>
    <property type="match status" value="1"/>
</dbReference>
<dbReference type="SUPFAM" id="SSF57938">
    <property type="entry name" value="DnaJ/Hsp40 cysteine-rich domain"/>
    <property type="match status" value="1"/>
</dbReference>
<keyword evidence="1 11" id="KW-0963">Cytoplasm</keyword>
<evidence type="ECO:0000256" key="8">
    <source>
        <dbReference type="ARBA" id="ARBA00023186"/>
    </source>
</evidence>
<evidence type="ECO:0000256" key="12">
    <source>
        <dbReference type="PROSITE-ProRule" id="PRU00546"/>
    </source>
</evidence>
<comment type="subunit">
    <text evidence="11">Homodimer.</text>
</comment>
<dbReference type="InterPro" id="IPR001623">
    <property type="entry name" value="DnaJ_domain"/>
</dbReference>
<evidence type="ECO:0000256" key="10">
    <source>
        <dbReference type="ARBA" id="ARBA00067609"/>
    </source>
</evidence>
<evidence type="ECO:0000256" key="11">
    <source>
        <dbReference type="HAMAP-Rule" id="MF_01152"/>
    </source>
</evidence>
<dbReference type="Pfam" id="PF00226">
    <property type="entry name" value="DnaJ"/>
    <property type="match status" value="1"/>
</dbReference>
<evidence type="ECO:0000313" key="16">
    <source>
        <dbReference type="Proteomes" id="UP000031419"/>
    </source>
</evidence>
<feature type="repeat" description="CXXCXGXG motif" evidence="11">
    <location>
        <begin position="204"/>
        <end position="211"/>
    </location>
</feature>
<feature type="zinc finger region" description="CR-type" evidence="12">
    <location>
        <begin position="134"/>
        <end position="216"/>
    </location>
</feature>
<evidence type="ECO:0000259" key="14">
    <source>
        <dbReference type="PROSITE" id="PS51188"/>
    </source>
</evidence>
<dbReference type="SMART" id="SM00271">
    <property type="entry name" value="DnaJ"/>
    <property type="match status" value="1"/>
</dbReference>
<dbReference type="FunFam" id="2.60.260.20:FF:000005">
    <property type="entry name" value="Chaperone protein dnaJ 1, mitochondrial"/>
    <property type="match status" value="1"/>
</dbReference>
<feature type="binding site" evidence="11">
    <location>
        <position position="167"/>
    </location>
    <ligand>
        <name>Zn(2+)</name>
        <dbReference type="ChEBI" id="CHEBI:29105"/>
        <label>2</label>
    </ligand>
</feature>
<feature type="domain" description="J" evidence="13">
    <location>
        <begin position="4"/>
        <end position="68"/>
    </location>
</feature>
<dbReference type="NCBIfam" id="TIGR02349">
    <property type="entry name" value="DnaJ_bact"/>
    <property type="match status" value="1"/>
</dbReference>
<dbReference type="InterPro" id="IPR012724">
    <property type="entry name" value="DnaJ"/>
</dbReference>
<dbReference type="InterPro" id="IPR036410">
    <property type="entry name" value="HSP_DnaJ_Cys-rich_dom_sf"/>
</dbReference>
<evidence type="ECO:0000256" key="3">
    <source>
        <dbReference type="ARBA" id="ARBA00022723"/>
    </source>
</evidence>
<feature type="repeat" description="CXXCXGXG motif" evidence="11">
    <location>
        <begin position="190"/>
        <end position="197"/>
    </location>
</feature>
<dbReference type="STRING" id="28042.GU90_12055"/>
<keyword evidence="2 11" id="KW-0235">DNA replication</keyword>
<dbReference type="GO" id="GO:0051082">
    <property type="term" value="F:unfolded protein binding"/>
    <property type="evidence" value="ECO:0007669"/>
    <property type="project" value="UniProtKB-UniRule"/>
</dbReference>
<feature type="binding site" evidence="11">
    <location>
        <position position="207"/>
    </location>
    <ligand>
        <name>Zn(2+)</name>
        <dbReference type="ChEBI" id="CHEBI:29105"/>
        <label>1</label>
    </ligand>
</feature>
<evidence type="ECO:0000256" key="1">
    <source>
        <dbReference type="ARBA" id="ARBA00022490"/>
    </source>
</evidence>
<comment type="caution">
    <text evidence="15">The sequence shown here is derived from an EMBL/GenBank/DDBJ whole genome shotgun (WGS) entry which is preliminary data.</text>
</comment>